<dbReference type="RefSeq" id="WP_104265051.1">
    <property type="nucleotide sequence ID" value="NZ_CP028130.1"/>
</dbReference>
<evidence type="ECO:0000313" key="2">
    <source>
        <dbReference type="Proteomes" id="UP000283946"/>
    </source>
</evidence>
<proteinExistence type="predicted"/>
<name>A0AAD1ACX8_9MICO</name>
<organism evidence="1 2">
    <name type="scientific">Rathayibacter iranicus</name>
    <dbReference type="NCBI Taxonomy" id="59737"/>
    <lineage>
        <taxon>Bacteria</taxon>
        <taxon>Bacillati</taxon>
        <taxon>Actinomycetota</taxon>
        <taxon>Actinomycetes</taxon>
        <taxon>Micrococcales</taxon>
        <taxon>Microbacteriaceae</taxon>
        <taxon>Rathayibacter</taxon>
    </lineage>
</organism>
<dbReference type="Proteomes" id="UP000283946">
    <property type="component" value="Chromosome"/>
</dbReference>
<evidence type="ECO:0000313" key="1">
    <source>
        <dbReference type="EMBL" id="AZZ55893.1"/>
    </source>
</evidence>
<protein>
    <submittedName>
        <fullName evidence="1">Uncharacterized protein</fullName>
    </submittedName>
</protein>
<dbReference type="KEGG" id="ria:C7V51_08410"/>
<gene>
    <name evidence="1" type="ORF">C7V51_08410</name>
</gene>
<reference evidence="1 2" key="1">
    <citation type="submission" date="2018-03" db="EMBL/GenBank/DDBJ databases">
        <title>Bacteriophage NCPPB3778 and a type I-E CRISPR drive the evolution of the US Biological Select Agent, Rathayibacter toxicus.</title>
        <authorList>
            <person name="Davis E.W.II."/>
            <person name="Tabima J.F."/>
            <person name="Weisberg A.J."/>
            <person name="Dantas Lopes L."/>
            <person name="Wiseman M.S."/>
            <person name="Wiseman M.S."/>
            <person name="Pupko T."/>
            <person name="Belcher M.S."/>
            <person name="Sechler A.J."/>
            <person name="Tancos M.A."/>
            <person name="Schroeder B.K."/>
            <person name="Murray T.D."/>
            <person name="Luster D.G."/>
            <person name="Schneider W.L."/>
            <person name="Rogers E."/>
            <person name="Andreote F.D."/>
            <person name="Grunwald N.J."/>
            <person name="Putnam M.L."/>
            <person name="Chang J.H."/>
        </authorList>
    </citation>
    <scope>NUCLEOTIDE SEQUENCE [LARGE SCALE GENOMIC DNA]</scope>
    <source>
        <strain evidence="1 2">NCCPB 2253</strain>
    </source>
</reference>
<dbReference type="EMBL" id="CP028130">
    <property type="protein sequence ID" value="AZZ55893.1"/>
    <property type="molecule type" value="Genomic_DNA"/>
</dbReference>
<dbReference type="AlphaFoldDB" id="A0AAD1ACX8"/>
<sequence length="189" mass="20541">MVVGLVACTSQTIPTTEGAESASDVEFTGPWAAEFSASYARASDEFSRKAIKDGAISEQEYSEMIDRFRGCVSGFGYDIGDYELDGSFSLTFPPETSSDVANSDVESCSRQSGEAEIGSLYSWTHRNPDRTDEGSLIVECLVKKAVVPSSYSANDYANDSSRDDYPFVDEDAGREALEECRIDPLGEQP</sequence>
<accession>A0AAD1ACX8</accession>